<dbReference type="Pfam" id="PF05368">
    <property type="entry name" value="NmrA"/>
    <property type="match status" value="1"/>
</dbReference>
<dbReference type="InterPro" id="IPR008030">
    <property type="entry name" value="NmrA-like"/>
</dbReference>
<proteinExistence type="predicted"/>
<keyword evidence="3" id="KW-1185">Reference proteome</keyword>
<dbReference type="InterPro" id="IPR051604">
    <property type="entry name" value="Ergot_Alk_Oxidoreductase"/>
</dbReference>
<dbReference type="InterPro" id="IPR036291">
    <property type="entry name" value="NAD(P)-bd_dom_sf"/>
</dbReference>
<evidence type="ECO:0000313" key="3">
    <source>
        <dbReference type="Proteomes" id="UP000540412"/>
    </source>
</evidence>
<feature type="domain" description="NmrA-like" evidence="1">
    <location>
        <begin position="4"/>
        <end position="214"/>
    </location>
</feature>
<reference evidence="2 3" key="1">
    <citation type="submission" date="2020-08" db="EMBL/GenBank/DDBJ databases">
        <title>Sequencing the genomes of 1000 actinobacteria strains.</title>
        <authorList>
            <person name="Klenk H.-P."/>
        </authorList>
    </citation>
    <scope>NUCLEOTIDE SEQUENCE [LARGE SCALE GENOMIC DNA]</scope>
    <source>
        <strain evidence="2 3">DSM 43582</strain>
    </source>
</reference>
<comment type="caution">
    <text evidence="2">The sequence shown here is derived from an EMBL/GenBank/DDBJ whole genome shotgun (WGS) entry which is preliminary data.</text>
</comment>
<dbReference type="Gene3D" id="3.40.50.720">
    <property type="entry name" value="NAD(P)-binding Rossmann-like Domain"/>
    <property type="match status" value="1"/>
</dbReference>
<organism evidence="2 3">
    <name type="scientific">Nocardia transvalensis</name>
    <dbReference type="NCBI Taxonomy" id="37333"/>
    <lineage>
        <taxon>Bacteria</taxon>
        <taxon>Bacillati</taxon>
        <taxon>Actinomycetota</taxon>
        <taxon>Actinomycetes</taxon>
        <taxon>Mycobacteriales</taxon>
        <taxon>Nocardiaceae</taxon>
        <taxon>Nocardia</taxon>
    </lineage>
</organism>
<evidence type="ECO:0000313" key="2">
    <source>
        <dbReference type="EMBL" id="MBB5916983.1"/>
    </source>
</evidence>
<name>A0A7W9UKW6_9NOCA</name>
<dbReference type="AlphaFoldDB" id="A0A7W9UKW6"/>
<dbReference type="EMBL" id="JACHIT010000002">
    <property type="protein sequence ID" value="MBB5916983.1"/>
    <property type="molecule type" value="Genomic_DNA"/>
</dbReference>
<dbReference type="PANTHER" id="PTHR43162">
    <property type="match status" value="1"/>
</dbReference>
<sequence length="285" mass="29835">MEPVLVTGAAGGLQGSTGRHLTALLLGRGIPVRALVHTDDVRAAPLRALGAEVVVGDLRDIAITRAALDGVGRAYFTYPVVDGLVDAAGAFAVAARDAGVHRVVAVSQLAAGPQALTPRMRQHWVAEQVLDWAGIGAVHLRAAVFHENLALIADTGDATRLALPMGPETTVVPLIAAVDVARVAAGLLAAADRPADPVMLLTGDVLAIGEAARLLGRSYIDVPPPQWHSWALDFYGSAHAADHLSKLWEIFRLLGEGTGLYQVTPDIEKYGGHPPTSLAQFAAHR</sequence>
<gene>
    <name evidence="2" type="ORF">BJY24_005895</name>
</gene>
<dbReference type="SUPFAM" id="SSF51735">
    <property type="entry name" value="NAD(P)-binding Rossmann-fold domains"/>
    <property type="match status" value="1"/>
</dbReference>
<dbReference type="RefSeq" id="WP_051161594.1">
    <property type="nucleotide sequence ID" value="NZ_JACHIT010000002.1"/>
</dbReference>
<dbReference type="Proteomes" id="UP000540412">
    <property type="component" value="Unassembled WGS sequence"/>
</dbReference>
<protein>
    <submittedName>
        <fullName evidence="2">Uncharacterized protein YbjT (DUF2867 family)</fullName>
    </submittedName>
</protein>
<dbReference type="PANTHER" id="PTHR43162:SF1">
    <property type="entry name" value="PRESTALK A DIFFERENTIATION PROTEIN A"/>
    <property type="match status" value="1"/>
</dbReference>
<evidence type="ECO:0000259" key="1">
    <source>
        <dbReference type="Pfam" id="PF05368"/>
    </source>
</evidence>
<accession>A0A7W9UKW6</accession>